<dbReference type="AlphaFoldDB" id="A0A410MJ60"/>
<dbReference type="EMBL" id="CP026119">
    <property type="protein sequence ID" value="QAS54730.1"/>
    <property type="molecule type" value="Genomic_DNA"/>
</dbReference>
<geneLocation type="plasmid" evidence="2">
    <name>pldw-31</name>
</geneLocation>
<dbReference type="OrthoDB" id="9803554at2"/>
<sequence length="121" mass="13678">MERYSTIICEKPDQAKKIAGPFPHKQHKGTIEIKPCETFPKGAIVVHAIGHLCEMASPGDYHEDWSESRDWSLNNLPMLPEQFKIKVTRSKAKAFQTIKKHVMDPKVEQIIAASDAHAKES</sequence>
<evidence type="ECO:0008006" key="3">
    <source>
        <dbReference type="Google" id="ProtNLM"/>
    </source>
</evidence>
<proteinExistence type="predicted"/>
<reference evidence="1 2" key="1">
    <citation type="submission" date="2018-01" db="EMBL/GenBank/DDBJ databases">
        <title>The whole genome sequencing and assembly of Halobacillus litoralis ERB031 strain.</title>
        <authorList>
            <person name="Lee S.-J."/>
            <person name="Park M.-K."/>
            <person name="Kim J.-Y."/>
            <person name="Lee Y.-J."/>
            <person name="Yi H."/>
            <person name="Bahn Y.-S."/>
            <person name="Kim J.F."/>
            <person name="Lee D.-W."/>
        </authorList>
    </citation>
    <scope>NUCLEOTIDE SEQUENCE [LARGE SCALE GENOMIC DNA]</scope>
    <source>
        <strain evidence="1 2">ERB 031</strain>
        <plasmid evidence="2">pldw-31</plasmid>
    </source>
</reference>
<dbReference type="RefSeq" id="WP_128526960.1">
    <property type="nucleotide sequence ID" value="NZ_CP026119.1"/>
</dbReference>
<dbReference type="Proteomes" id="UP000287756">
    <property type="component" value="Plasmid pLDW-31"/>
</dbReference>
<accession>A0A410MJ60</accession>
<evidence type="ECO:0000313" key="2">
    <source>
        <dbReference type="Proteomes" id="UP000287756"/>
    </source>
</evidence>
<gene>
    <name evidence="1" type="ORF">HLI_20955</name>
</gene>
<dbReference type="Gene3D" id="3.40.50.140">
    <property type="match status" value="1"/>
</dbReference>
<keyword evidence="1" id="KW-0614">Plasmid</keyword>
<evidence type="ECO:0000313" key="1">
    <source>
        <dbReference type="EMBL" id="QAS54730.1"/>
    </source>
</evidence>
<name>A0A410MJ60_9BACI</name>
<organism evidence="1 2">
    <name type="scientific">Halobacillus litoralis</name>
    <dbReference type="NCBI Taxonomy" id="45668"/>
    <lineage>
        <taxon>Bacteria</taxon>
        <taxon>Bacillati</taxon>
        <taxon>Bacillota</taxon>
        <taxon>Bacilli</taxon>
        <taxon>Bacillales</taxon>
        <taxon>Bacillaceae</taxon>
        <taxon>Halobacillus</taxon>
    </lineage>
</organism>
<dbReference type="KEGG" id="hli:HLI_20955"/>
<protein>
    <recommendedName>
        <fullName evidence="3">DNA topoisomerase III</fullName>
    </recommendedName>
</protein>
<dbReference type="InterPro" id="IPR023405">
    <property type="entry name" value="Topo_IA_core_domain"/>
</dbReference>
<dbReference type="SUPFAM" id="SSF56712">
    <property type="entry name" value="Prokaryotic type I DNA topoisomerase"/>
    <property type="match status" value="1"/>
</dbReference>